<evidence type="ECO:0000259" key="5">
    <source>
        <dbReference type="PROSITE" id="PS51898"/>
    </source>
</evidence>
<organism evidence="7 8">
    <name type="scientific">Rhodococcoides kyotonense</name>
    <dbReference type="NCBI Taxonomy" id="398843"/>
    <lineage>
        <taxon>Bacteria</taxon>
        <taxon>Bacillati</taxon>
        <taxon>Actinomycetota</taxon>
        <taxon>Actinomycetes</taxon>
        <taxon>Mycobacteriales</taxon>
        <taxon>Nocardiaceae</taxon>
        <taxon>Rhodococcoides</taxon>
    </lineage>
</organism>
<dbReference type="PANTHER" id="PTHR30349">
    <property type="entry name" value="PHAGE INTEGRASE-RELATED"/>
    <property type="match status" value="1"/>
</dbReference>
<dbReference type="InterPro" id="IPR011010">
    <property type="entry name" value="DNA_brk_join_enz"/>
</dbReference>
<dbReference type="InterPro" id="IPR013762">
    <property type="entry name" value="Integrase-like_cat_sf"/>
</dbReference>
<dbReference type="PANTHER" id="PTHR30349:SF81">
    <property type="entry name" value="TYROSINE RECOMBINASE XERC"/>
    <property type="match status" value="1"/>
</dbReference>
<proteinExistence type="predicted"/>
<dbReference type="Gene3D" id="1.10.150.130">
    <property type="match status" value="1"/>
</dbReference>
<evidence type="ECO:0000256" key="2">
    <source>
        <dbReference type="ARBA" id="ARBA00023125"/>
    </source>
</evidence>
<feature type="domain" description="Core-binding (CB)" evidence="6">
    <location>
        <begin position="30"/>
        <end position="107"/>
    </location>
</feature>
<feature type="domain" description="Tyr recombinase" evidence="5">
    <location>
        <begin position="130"/>
        <end position="309"/>
    </location>
</feature>
<dbReference type="InterPro" id="IPR050090">
    <property type="entry name" value="Tyrosine_recombinase_XerCD"/>
</dbReference>
<evidence type="ECO:0000256" key="3">
    <source>
        <dbReference type="ARBA" id="ARBA00023172"/>
    </source>
</evidence>
<dbReference type="Proteomes" id="UP000198327">
    <property type="component" value="Unassembled WGS sequence"/>
</dbReference>
<reference evidence="8" key="1">
    <citation type="submission" date="2017-06" db="EMBL/GenBank/DDBJ databases">
        <authorList>
            <person name="Varghese N."/>
            <person name="Submissions S."/>
        </authorList>
    </citation>
    <scope>NUCLEOTIDE SEQUENCE [LARGE SCALE GENOMIC DNA]</scope>
    <source>
        <strain evidence="8">JCM 23211</strain>
    </source>
</reference>
<name>A0A239FN14_9NOCA</name>
<evidence type="ECO:0000256" key="4">
    <source>
        <dbReference type="PROSITE-ProRule" id="PRU01248"/>
    </source>
</evidence>
<sequence length="317" mass="35317">MLDATVYTPALPNFDAPVSTQTLDPVDRAIYAEAFVQRWECENTRRSYLSDLEVLFAWCDSRGLDVFAVHRMHLQVFMRYLADERDNCATTILHRMSTIAQFYELAVDDSLCGKNPTRLLKLPKRPTIRSADRALTPREFERLVWAAADAGPVDYALVLIMGVCGLRVSPTCSLDVETATVLDQAHRMLVFTNKGGETMAVPQPPIVVQAVDRVIDGRTTGPLLPRNDGSRMTRQSAAKILTRLKRHAGITRRLTPHDLRHTFAVTSLESGVPLEAVALSMGHKDSSTTYRHYGRRTIANNQHSAHIVAGSIQVPNL</sequence>
<evidence type="ECO:0000313" key="7">
    <source>
        <dbReference type="EMBL" id="SNS58269.1"/>
    </source>
</evidence>
<dbReference type="AlphaFoldDB" id="A0A239FN14"/>
<dbReference type="GO" id="GO:0003677">
    <property type="term" value="F:DNA binding"/>
    <property type="evidence" value="ECO:0007669"/>
    <property type="project" value="UniProtKB-UniRule"/>
</dbReference>
<dbReference type="InterPro" id="IPR002104">
    <property type="entry name" value="Integrase_catalytic"/>
</dbReference>
<dbReference type="SUPFAM" id="SSF56349">
    <property type="entry name" value="DNA breaking-rejoining enzymes"/>
    <property type="match status" value="1"/>
</dbReference>
<evidence type="ECO:0000313" key="8">
    <source>
        <dbReference type="Proteomes" id="UP000198327"/>
    </source>
</evidence>
<dbReference type="InterPro" id="IPR044068">
    <property type="entry name" value="CB"/>
</dbReference>
<dbReference type="GO" id="GO:0015074">
    <property type="term" value="P:DNA integration"/>
    <property type="evidence" value="ECO:0007669"/>
    <property type="project" value="UniProtKB-KW"/>
</dbReference>
<evidence type="ECO:0000256" key="1">
    <source>
        <dbReference type="ARBA" id="ARBA00022908"/>
    </source>
</evidence>
<dbReference type="OrthoDB" id="7476432at2"/>
<dbReference type="RefSeq" id="WP_089244556.1">
    <property type="nucleotide sequence ID" value="NZ_FZOW01000003.1"/>
</dbReference>
<dbReference type="Pfam" id="PF02899">
    <property type="entry name" value="Phage_int_SAM_1"/>
    <property type="match status" value="1"/>
</dbReference>
<keyword evidence="2 4" id="KW-0238">DNA-binding</keyword>
<dbReference type="Pfam" id="PF00589">
    <property type="entry name" value="Phage_integrase"/>
    <property type="match status" value="1"/>
</dbReference>
<dbReference type="GO" id="GO:0006310">
    <property type="term" value="P:DNA recombination"/>
    <property type="evidence" value="ECO:0007669"/>
    <property type="project" value="UniProtKB-KW"/>
</dbReference>
<dbReference type="InterPro" id="IPR010998">
    <property type="entry name" value="Integrase_recombinase_N"/>
</dbReference>
<keyword evidence="8" id="KW-1185">Reference proteome</keyword>
<keyword evidence="3" id="KW-0233">DNA recombination</keyword>
<dbReference type="Gene3D" id="1.10.443.10">
    <property type="entry name" value="Intergrase catalytic core"/>
    <property type="match status" value="1"/>
</dbReference>
<evidence type="ECO:0000259" key="6">
    <source>
        <dbReference type="PROSITE" id="PS51900"/>
    </source>
</evidence>
<dbReference type="EMBL" id="FZOW01000003">
    <property type="protein sequence ID" value="SNS58269.1"/>
    <property type="molecule type" value="Genomic_DNA"/>
</dbReference>
<gene>
    <name evidence="7" type="ORF">SAMN05421642_103379</name>
</gene>
<dbReference type="InterPro" id="IPR004107">
    <property type="entry name" value="Integrase_SAM-like_N"/>
</dbReference>
<accession>A0A239FN14</accession>
<dbReference type="PROSITE" id="PS51900">
    <property type="entry name" value="CB"/>
    <property type="match status" value="1"/>
</dbReference>
<protein>
    <submittedName>
        <fullName evidence="7">Site-specific recombinase XerD</fullName>
    </submittedName>
</protein>
<dbReference type="PROSITE" id="PS51898">
    <property type="entry name" value="TYR_RECOMBINASE"/>
    <property type="match status" value="1"/>
</dbReference>
<keyword evidence="1" id="KW-0229">DNA integration</keyword>